<dbReference type="EMBL" id="PIPS01000002">
    <property type="protein sequence ID" value="RUO43383.1"/>
    <property type="molecule type" value="Genomic_DNA"/>
</dbReference>
<dbReference type="PROSITE" id="PS50111">
    <property type="entry name" value="CHEMOTAXIS_TRANSDUC_2"/>
    <property type="match status" value="1"/>
</dbReference>
<evidence type="ECO:0000256" key="3">
    <source>
        <dbReference type="ARBA" id="ARBA00029447"/>
    </source>
</evidence>
<gene>
    <name evidence="8" type="ORF">CWE23_08525</name>
</gene>
<dbReference type="CDD" id="cd06225">
    <property type="entry name" value="HAMP"/>
    <property type="match status" value="1"/>
</dbReference>
<dbReference type="GO" id="GO:0006935">
    <property type="term" value="P:chemotaxis"/>
    <property type="evidence" value="ECO:0007669"/>
    <property type="project" value="InterPro"/>
</dbReference>
<organism evidence="8 9">
    <name type="scientific">Idiomarina aquatica</name>
    <dbReference type="NCBI Taxonomy" id="1327752"/>
    <lineage>
        <taxon>Bacteria</taxon>
        <taxon>Pseudomonadati</taxon>
        <taxon>Pseudomonadota</taxon>
        <taxon>Gammaproteobacteria</taxon>
        <taxon>Alteromonadales</taxon>
        <taxon>Idiomarinaceae</taxon>
        <taxon>Idiomarina</taxon>
    </lineage>
</organism>
<dbReference type="InterPro" id="IPR004090">
    <property type="entry name" value="Chemotax_Me-accpt_rcpt"/>
</dbReference>
<dbReference type="PANTHER" id="PTHR32089:SF112">
    <property type="entry name" value="LYSOZYME-LIKE PROTEIN-RELATED"/>
    <property type="match status" value="1"/>
</dbReference>
<dbReference type="GO" id="GO:0004888">
    <property type="term" value="F:transmembrane signaling receptor activity"/>
    <property type="evidence" value="ECO:0007669"/>
    <property type="project" value="InterPro"/>
</dbReference>
<dbReference type="PANTHER" id="PTHR32089">
    <property type="entry name" value="METHYL-ACCEPTING CHEMOTAXIS PROTEIN MCPB"/>
    <property type="match status" value="1"/>
</dbReference>
<protein>
    <submittedName>
        <fullName evidence="8">Methyl-accepting chemotaxis protein</fullName>
    </submittedName>
</protein>
<dbReference type="RefSeq" id="WP_126820003.1">
    <property type="nucleotide sequence ID" value="NZ_PIPS01000002.1"/>
</dbReference>
<keyword evidence="5" id="KW-0472">Membrane</keyword>
<accession>A0AA94EFS3</accession>
<evidence type="ECO:0000259" key="6">
    <source>
        <dbReference type="PROSITE" id="PS50111"/>
    </source>
</evidence>
<keyword evidence="9" id="KW-1185">Reference proteome</keyword>
<reference evidence="9" key="1">
    <citation type="journal article" date="2018" name="Front. Microbiol.">
        <title>Genome-Based Analysis Reveals the Taxonomy and Diversity of the Family Idiomarinaceae.</title>
        <authorList>
            <person name="Liu Y."/>
            <person name="Lai Q."/>
            <person name="Shao Z."/>
        </authorList>
    </citation>
    <scope>NUCLEOTIDE SEQUENCE [LARGE SCALE GENOMIC DNA]</scope>
    <source>
        <strain evidence="9">SN-14</strain>
    </source>
</reference>
<comment type="subcellular location">
    <subcellularLocation>
        <location evidence="1">Membrane</location>
    </subcellularLocation>
</comment>
<dbReference type="SMART" id="SM00283">
    <property type="entry name" value="MA"/>
    <property type="match status" value="1"/>
</dbReference>
<feature type="domain" description="Methyl-accepting transducer" evidence="6">
    <location>
        <begin position="390"/>
        <end position="626"/>
    </location>
</feature>
<sequence length="665" mass="73118">MNWLRNLSMRNKLLLLVLPTLLLMIILAASNVLTTYNRYQEAQTVERFADLTVASAPVITALQRERGLSALTMASGFASDNVQQLRQQRQQTRDAIQQFIASARQIAQTLDLTPQTQARIDKLQTIALDDWRRQIDSGSMQRSAMLRNYTQLISSVMGLIDDVVSASTDAQVVRQLSIYSLIANAAESAGRERASIAAYLAGKQFTIDHLTDLQHYAGQQQALIDNAYYIANAELQQTIDALRTSAELNAVNQLRAQLTDRQVFERVDSRQWFDASTRYISLIHSKNQQVLASVSAQVKQTGEQTLQSLVIMSLLTITVILVIIALTVLILRGIYSQVSELLRGIDFVMTHKDLRRRVESKSADELGRIGKAFNELLAKFSDSLQKIDQMSVQLATATEETSSTAEQNAEQIGKQQKQIEQVATATEEMSTTAEEISEHIQRVADAADNSLQSKEKGAAAVRESITSVRALAQAIGHVGEVITQLQTRSVDINRVIDVINNVAEQTNLLALNAAIEAARAGEHGRGFAVVADEVRQLASQTRNSTNEIAEMLASFRSLSDNAYDSVNQSQSIAQATEEQARELDNAFQIIAADITSISEMSTQIATASEEQVAVTKDIANNMESVNEVSLLTLTGSQEIQAVTQDQAKAARTLQDLAMEFKTADA</sequence>
<dbReference type="SUPFAM" id="SSF58104">
    <property type="entry name" value="Methyl-accepting chemotaxis protein (MCP) signaling domain"/>
    <property type="match status" value="1"/>
</dbReference>
<keyword evidence="5" id="KW-0812">Transmembrane</keyword>
<evidence type="ECO:0000256" key="1">
    <source>
        <dbReference type="ARBA" id="ARBA00004370"/>
    </source>
</evidence>
<proteinExistence type="inferred from homology"/>
<dbReference type="Pfam" id="PF08376">
    <property type="entry name" value="NIT"/>
    <property type="match status" value="1"/>
</dbReference>
<dbReference type="AlphaFoldDB" id="A0AA94EFS3"/>
<comment type="caution">
    <text evidence="8">The sequence shown here is derived from an EMBL/GenBank/DDBJ whole genome shotgun (WGS) entry which is preliminary data.</text>
</comment>
<comment type="similarity">
    <text evidence="3">Belongs to the methyl-accepting chemotaxis (MCP) protein family.</text>
</comment>
<evidence type="ECO:0000256" key="4">
    <source>
        <dbReference type="PROSITE-ProRule" id="PRU00284"/>
    </source>
</evidence>
<dbReference type="InterPro" id="IPR004089">
    <property type="entry name" value="MCPsignal_dom"/>
</dbReference>
<evidence type="ECO:0000259" key="7">
    <source>
        <dbReference type="PROSITE" id="PS50885"/>
    </source>
</evidence>
<dbReference type="Pfam" id="PF00015">
    <property type="entry name" value="MCPsignal"/>
    <property type="match status" value="1"/>
</dbReference>
<dbReference type="PROSITE" id="PS50885">
    <property type="entry name" value="HAMP"/>
    <property type="match status" value="1"/>
</dbReference>
<dbReference type="PRINTS" id="PR00260">
    <property type="entry name" value="CHEMTRNSDUCR"/>
</dbReference>
<dbReference type="GO" id="GO:0007165">
    <property type="term" value="P:signal transduction"/>
    <property type="evidence" value="ECO:0007669"/>
    <property type="project" value="UniProtKB-KW"/>
</dbReference>
<feature type="domain" description="HAMP" evidence="7">
    <location>
        <begin position="332"/>
        <end position="385"/>
    </location>
</feature>
<name>A0AA94EFS3_9GAMM</name>
<evidence type="ECO:0000256" key="2">
    <source>
        <dbReference type="ARBA" id="ARBA00023224"/>
    </source>
</evidence>
<keyword evidence="5" id="KW-1133">Transmembrane helix</keyword>
<evidence type="ECO:0000256" key="5">
    <source>
        <dbReference type="SAM" id="Phobius"/>
    </source>
</evidence>
<dbReference type="Gene3D" id="1.10.287.950">
    <property type="entry name" value="Methyl-accepting chemotaxis protein"/>
    <property type="match status" value="1"/>
</dbReference>
<dbReference type="FunFam" id="1.10.287.950:FF:000001">
    <property type="entry name" value="Methyl-accepting chemotaxis sensory transducer"/>
    <property type="match status" value="1"/>
</dbReference>
<dbReference type="InterPro" id="IPR003660">
    <property type="entry name" value="HAMP_dom"/>
</dbReference>
<feature type="transmembrane region" description="Helical" evidence="5">
    <location>
        <begin position="309"/>
        <end position="331"/>
    </location>
</feature>
<keyword evidence="2 4" id="KW-0807">Transducer</keyword>
<evidence type="ECO:0000313" key="8">
    <source>
        <dbReference type="EMBL" id="RUO43383.1"/>
    </source>
</evidence>
<evidence type="ECO:0000313" key="9">
    <source>
        <dbReference type="Proteomes" id="UP000286680"/>
    </source>
</evidence>
<dbReference type="GO" id="GO:0016020">
    <property type="term" value="C:membrane"/>
    <property type="evidence" value="ECO:0007669"/>
    <property type="project" value="UniProtKB-SubCell"/>
</dbReference>
<dbReference type="InterPro" id="IPR013587">
    <property type="entry name" value="Nitrate/nitrite_sensing"/>
</dbReference>
<dbReference type="Proteomes" id="UP000286680">
    <property type="component" value="Unassembled WGS sequence"/>
</dbReference>